<dbReference type="Pfam" id="PF01663">
    <property type="entry name" value="Phosphodiest"/>
    <property type="match status" value="2"/>
</dbReference>
<reference evidence="4" key="1">
    <citation type="submission" date="2018-09" db="EMBL/GenBank/DDBJ databases">
        <title>Complete Genome Sequencing of Sulfolobus sp. JCM 16834.</title>
        <authorList>
            <person name="Kato S."/>
            <person name="Itoh T."/>
            <person name="Ohkuma M."/>
        </authorList>
    </citation>
    <scope>NUCLEOTIDE SEQUENCE [LARGE SCALE GENOMIC DNA]</scope>
    <source>
        <strain evidence="4">IC-007</strain>
    </source>
</reference>
<dbReference type="Proteomes" id="UP000325030">
    <property type="component" value="Chromosome"/>
</dbReference>
<evidence type="ECO:0000313" key="3">
    <source>
        <dbReference type="Proteomes" id="UP000322983"/>
    </source>
</evidence>
<gene>
    <name evidence="1" type="ORF">IC006_0834</name>
    <name evidence="2" type="ORF">IC007_0809</name>
</gene>
<dbReference type="RefSeq" id="WP_149528377.1">
    <property type="nucleotide sequence ID" value="NZ_AP018929.1"/>
</dbReference>
<proteinExistence type="predicted"/>
<protein>
    <recommendedName>
        <fullName evidence="5">Type I phosphodiesterase / nucleotide pyrophosphatase</fullName>
    </recommendedName>
</protein>
<name>A0A510E1D8_9CREN</name>
<accession>A0A510DU13</accession>
<dbReference type="AlphaFoldDB" id="A0A510E1D8"/>
<evidence type="ECO:0000313" key="1">
    <source>
        <dbReference type="EMBL" id="BBG23550.1"/>
    </source>
</evidence>
<dbReference type="EMBL" id="AP018929">
    <property type="protein sequence ID" value="BBG23550.1"/>
    <property type="molecule type" value="Genomic_DNA"/>
</dbReference>
<dbReference type="STRING" id="1294262.GCA_001316085_01591"/>
<evidence type="ECO:0008006" key="5">
    <source>
        <dbReference type="Google" id="ProtNLM"/>
    </source>
</evidence>
<keyword evidence="3" id="KW-1185">Reference proteome</keyword>
<accession>A0A510E1D8</accession>
<dbReference type="OrthoDB" id="33550at2157"/>
<evidence type="ECO:0000313" key="4">
    <source>
        <dbReference type="Proteomes" id="UP000325030"/>
    </source>
</evidence>
<dbReference type="Proteomes" id="UP000322983">
    <property type="component" value="Chromosome"/>
</dbReference>
<dbReference type="PANTHER" id="PTHR10151">
    <property type="entry name" value="ECTONUCLEOTIDE PYROPHOSPHATASE/PHOSPHODIESTERASE"/>
    <property type="match status" value="1"/>
</dbReference>
<sequence length="352" mass="39583">MSQYQDNNNNLNKEKIKDEEIDEFERSLNSTSLVDVARDIKNSLHGGETKIVNGDKILLILTDGLGWNVFHETGLQECQKIRSVFPTITVTVMTTLLTAKSPGEHGILGWKVYDKRRGKVVDLLSAIRNGETPEISMPPSYLRGEESVFITPLSGSSKRLFSTLVGAHVRNYFTPYDSLSVLRQSLPEKRFAFFYLPYVDTVSHHYGPSSPETAETVREVSKIAKKAMEIGKSNGFTVVLTSDHGQIDVEKNVDISRDQEILDNIEVPPFGDSRNLMIISRHDVSETFKKYETYIFGKETLSKYAGGNRVPDYAVVPKGRTTLNYWIDDSMDYKGNHGGISKDEMEIPLCVT</sequence>
<reference evidence="2 3" key="2">
    <citation type="journal article" date="2020" name="Int. J. Syst. Evol. Microbiol.">
        <title>Sulfuracidifex tepidarius gen. nov., sp. nov. and transfer of Sulfolobus metallicus Huber and Stetter 1992 to the genus Sulfuracidifex as Sulfuracidifex metallicus comb. nov.</title>
        <authorList>
            <person name="Itoh T."/>
            <person name="Miura T."/>
            <person name="Sakai H.D."/>
            <person name="Kato S."/>
            <person name="Ohkuma M."/>
            <person name="Takashina T."/>
        </authorList>
    </citation>
    <scope>NUCLEOTIDE SEQUENCE</scope>
    <source>
        <strain evidence="1 3">IC-006</strain>
        <strain evidence="2">IC-007</strain>
    </source>
</reference>
<dbReference type="PANTHER" id="PTHR10151:SF120">
    <property type="entry name" value="BIS(5'-ADENOSYL)-TRIPHOSPHATASE"/>
    <property type="match status" value="1"/>
</dbReference>
<dbReference type="SUPFAM" id="SSF53649">
    <property type="entry name" value="Alkaline phosphatase-like"/>
    <property type="match status" value="1"/>
</dbReference>
<dbReference type="Gene3D" id="3.40.720.10">
    <property type="entry name" value="Alkaline Phosphatase, subunit A"/>
    <property type="match status" value="1"/>
</dbReference>
<organism evidence="2 4">
    <name type="scientific">Sulfuracidifex tepidarius</name>
    <dbReference type="NCBI Taxonomy" id="1294262"/>
    <lineage>
        <taxon>Archaea</taxon>
        <taxon>Thermoproteota</taxon>
        <taxon>Thermoprotei</taxon>
        <taxon>Sulfolobales</taxon>
        <taxon>Sulfolobaceae</taxon>
        <taxon>Sulfuracidifex</taxon>
    </lineage>
</organism>
<dbReference type="InterPro" id="IPR017850">
    <property type="entry name" value="Alkaline_phosphatase_core_sf"/>
</dbReference>
<evidence type="ECO:0000313" key="2">
    <source>
        <dbReference type="EMBL" id="BBG26304.1"/>
    </source>
</evidence>
<dbReference type="GeneID" id="41717210"/>
<dbReference type="GO" id="GO:0016787">
    <property type="term" value="F:hydrolase activity"/>
    <property type="evidence" value="ECO:0007669"/>
    <property type="project" value="UniProtKB-ARBA"/>
</dbReference>
<dbReference type="EMBL" id="AP018930">
    <property type="protein sequence ID" value="BBG26304.1"/>
    <property type="molecule type" value="Genomic_DNA"/>
</dbReference>
<dbReference type="InterPro" id="IPR002591">
    <property type="entry name" value="Phosphodiest/P_Trfase"/>
</dbReference>
<dbReference type="KEGG" id="step:IC006_0834"/>